<dbReference type="InterPro" id="IPR045242">
    <property type="entry name" value="Syntaxin"/>
</dbReference>
<evidence type="ECO:0000259" key="2">
    <source>
        <dbReference type="PROSITE" id="PS50192"/>
    </source>
</evidence>
<keyword evidence="1" id="KW-0472">Membrane</keyword>
<dbReference type="Pfam" id="PF05739">
    <property type="entry name" value="SNARE"/>
    <property type="match status" value="1"/>
</dbReference>
<reference evidence="3" key="2">
    <citation type="journal article" date="2018" name="Nat. Commun.">
        <title>Tailed giant Tupanvirus possesses the most complete translational apparatus of the known virosphere.</title>
        <authorList>
            <person name="Abrahao J."/>
            <person name="Silva L."/>
            <person name="Silva L.S."/>
            <person name="Khalil J.Y.B."/>
            <person name="Rodrigues R."/>
            <person name="Arantes T."/>
            <person name="Assis F."/>
            <person name="Boratto P."/>
            <person name="Andrade M."/>
            <person name="Kroon E.G."/>
            <person name="Ribeiro B."/>
            <person name="Bergier I."/>
            <person name="Seligmann H."/>
            <person name="Ghigo E."/>
            <person name="Colson P."/>
            <person name="Levasseur A."/>
            <person name="Kroemer G."/>
            <person name="Raoult D."/>
            <person name="La Scola B."/>
        </authorList>
    </citation>
    <scope>NUCLEOTIDE SEQUENCE [LARGE SCALE GENOMIC DNA]</scope>
    <source>
        <strain evidence="3">Soda lake</strain>
    </source>
</reference>
<dbReference type="Gene3D" id="1.20.5.110">
    <property type="match status" value="1"/>
</dbReference>
<feature type="transmembrane region" description="Helical" evidence="1">
    <location>
        <begin position="87"/>
        <end position="109"/>
    </location>
</feature>
<feature type="domain" description="T-SNARE coiled-coil homology" evidence="2">
    <location>
        <begin position="13"/>
        <end position="75"/>
    </location>
</feature>
<protein>
    <submittedName>
        <fullName evidence="3">Syntaxin-7-like</fullName>
    </submittedName>
</protein>
<dbReference type="EMBL" id="KY523104">
    <property type="protein sequence ID" value="QKU35453.1"/>
    <property type="molecule type" value="Genomic_DNA"/>
</dbReference>
<sequence>MEKQQLKLDIDLYNHENKKQDELRQLSKDVVDLQSVFVDVKNLTSHQNDIIDNIEFAIDRTDIDVEKGTEQLLEAKKHKESCRNKMCLCWIFLIFLALTLIILLIIYLAPSK</sequence>
<dbReference type="GeneID" id="80518881"/>
<accession>A0A6N1NVY2</accession>
<dbReference type="SUPFAM" id="SSF58038">
    <property type="entry name" value="SNARE fusion complex"/>
    <property type="match status" value="1"/>
</dbReference>
<organism evidence="3">
    <name type="scientific">Tupanvirus soda lake</name>
    <dbReference type="NCBI Taxonomy" id="2126985"/>
    <lineage>
        <taxon>Viruses</taxon>
        <taxon>Varidnaviria</taxon>
        <taxon>Bamfordvirae</taxon>
        <taxon>Nucleocytoviricota</taxon>
        <taxon>Megaviricetes</taxon>
        <taxon>Imitervirales</taxon>
        <taxon>Mimiviridae</taxon>
        <taxon>Megamimivirinae</taxon>
        <taxon>Tupanvirus</taxon>
        <taxon>Tupanvirus salinum</taxon>
    </lineage>
</organism>
<name>A0A6N1NVY2_9VIRU</name>
<evidence type="ECO:0000256" key="1">
    <source>
        <dbReference type="SAM" id="Phobius"/>
    </source>
</evidence>
<dbReference type="GO" id="GO:0000149">
    <property type="term" value="F:SNARE binding"/>
    <property type="evidence" value="ECO:0007669"/>
    <property type="project" value="TreeGrafter"/>
</dbReference>
<evidence type="ECO:0000313" key="3">
    <source>
        <dbReference type="EMBL" id="QKU35453.1"/>
    </source>
</evidence>
<dbReference type="SMART" id="SM00397">
    <property type="entry name" value="t_SNARE"/>
    <property type="match status" value="1"/>
</dbReference>
<dbReference type="PROSITE" id="PS50192">
    <property type="entry name" value="T_SNARE"/>
    <property type="match status" value="1"/>
</dbReference>
<dbReference type="GO" id="GO:0006906">
    <property type="term" value="P:vesicle fusion"/>
    <property type="evidence" value="ECO:0007669"/>
    <property type="project" value="TreeGrafter"/>
</dbReference>
<proteinExistence type="predicted"/>
<keyword evidence="1" id="KW-1133">Transmembrane helix</keyword>
<keyword evidence="1" id="KW-0812">Transmembrane</keyword>
<dbReference type="PANTHER" id="PTHR19957">
    <property type="entry name" value="SYNTAXIN"/>
    <property type="match status" value="1"/>
</dbReference>
<dbReference type="RefSeq" id="YP_010782117.1">
    <property type="nucleotide sequence ID" value="NC_075039.1"/>
</dbReference>
<dbReference type="KEGG" id="vg:80518881"/>
<reference evidence="3" key="1">
    <citation type="submission" date="2017-01" db="EMBL/GenBank/DDBJ databases">
        <authorList>
            <person name="Assis F.L."/>
            <person name="Abrahao J.S."/>
            <person name="Silva L."/>
            <person name="Khalil J.B."/>
            <person name="Rodrigues R."/>
            <person name="Silva L.S."/>
            <person name="Arantes T."/>
            <person name="Boratto P."/>
            <person name="Andrade M."/>
            <person name="Kroon E.G."/>
            <person name="Ribeiro B."/>
            <person name="Bergier I."/>
            <person name="Seligmann H."/>
            <person name="Ghigo E."/>
            <person name="Colson P."/>
            <person name="Levasseur A."/>
            <person name="Raoult D."/>
            <person name="Scola B.L."/>
        </authorList>
    </citation>
    <scope>NUCLEOTIDE SEQUENCE</scope>
    <source>
        <strain evidence="3">Soda lake</strain>
    </source>
</reference>
<dbReference type="InterPro" id="IPR000727">
    <property type="entry name" value="T_SNARE_dom"/>
</dbReference>
<dbReference type="GO" id="GO:0005484">
    <property type="term" value="F:SNAP receptor activity"/>
    <property type="evidence" value="ECO:0007669"/>
    <property type="project" value="TreeGrafter"/>
</dbReference>